<dbReference type="EMBL" id="FNPC01000006">
    <property type="protein sequence ID" value="SDY55896.1"/>
    <property type="molecule type" value="Genomic_DNA"/>
</dbReference>
<dbReference type="PANTHER" id="PTHR34293">
    <property type="entry name" value="HTH-TYPE TRANSCRIPTIONAL REGULATOR TRMBL2"/>
    <property type="match status" value="1"/>
</dbReference>
<name>A0A1H3KV48_9EURY</name>
<dbReference type="RefSeq" id="WP_021073273.1">
    <property type="nucleotide sequence ID" value="NZ_FNPC01000006.1"/>
</dbReference>
<accession>A0A1H3KV48</accession>
<dbReference type="PANTHER" id="PTHR34293:SF1">
    <property type="entry name" value="HTH-TYPE TRANSCRIPTIONAL REGULATOR TRMBL2"/>
    <property type="match status" value="1"/>
</dbReference>
<dbReference type="Pfam" id="PF01978">
    <property type="entry name" value="TrmB"/>
    <property type="match status" value="1"/>
</dbReference>
<dbReference type="Pfam" id="PF24217">
    <property type="entry name" value="DUF7436"/>
    <property type="match status" value="1"/>
</dbReference>
<dbReference type="Proteomes" id="UP000199079">
    <property type="component" value="Unassembled WGS sequence"/>
</dbReference>
<evidence type="ECO:0000259" key="1">
    <source>
        <dbReference type="Pfam" id="PF01978"/>
    </source>
</evidence>
<evidence type="ECO:0000259" key="2">
    <source>
        <dbReference type="Pfam" id="PF24217"/>
    </source>
</evidence>
<dbReference type="Gene3D" id="1.10.10.10">
    <property type="entry name" value="Winged helix-like DNA-binding domain superfamily/Winged helix DNA-binding domain"/>
    <property type="match status" value="1"/>
</dbReference>
<gene>
    <name evidence="3" type="ORF">SAMN05216564_106167</name>
</gene>
<evidence type="ECO:0000313" key="3">
    <source>
        <dbReference type="EMBL" id="SDY55896.1"/>
    </source>
</evidence>
<organism evidence="3 4">
    <name type="scientific">Halopenitus persicus</name>
    <dbReference type="NCBI Taxonomy" id="1048396"/>
    <lineage>
        <taxon>Archaea</taxon>
        <taxon>Methanobacteriati</taxon>
        <taxon>Methanobacteriota</taxon>
        <taxon>Stenosarchaea group</taxon>
        <taxon>Halobacteria</taxon>
        <taxon>Halobacteriales</taxon>
        <taxon>Haloferacaceae</taxon>
        <taxon>Halopenitus</taxon>
    </lineage>
</organism>
<dbReference type="InterPro" id="IPR051797">
    <property type="entry name" value="TrmB-like"/>
</dbReference>
<dbReference type="SUPFAM" id="SSF46785">
    <property type="entry name" value="Winged helix' DNA-binding domain"/>
    <property type="match status" value="1"/>
</dbReference>
<dbReference type="InterPro" id="IPR055859">
    <property type="entry name" value="DUF7436"/>
</dbReference>
<dbReference type="InterPro" id="IPR036390">
    <property type="entry name" value="WH_DNA-bd_sf"/>
</dbReference>
<proteinExistence type="predicted"/>
<evidence type="ECO:0000313" key="4">
    <source>
        <dbReference type="Proteomes" id="UP000199079"/>
    </source>
</evidence>
<reference evidence="4" key="1">
    <citation type="submission" date="2016-10" db="EMBL/GenBank/DDBJ databases">
        <authorList>
            <person name="Varghese N."/>
            <person name="Submissions S."/>
        </authorList>
    </citation>
    <scope>NUCLEOTIDE SEQUENCE [LARGE SCALE GENOMIC DNA]</scope>
    <source>
        <strain evidence="4">DC30,IBRC 10041,KCTC 4046</strain>
    </source>
</reference>
<dbReference type="SUPFAM" id="SSF56024">
    <property type="entry name" value="Phospholipase D/nuclease"/>
    <property type="match status" value="1"/>
</dbReference>
<dbReference type="AlphaFoldDB" id="A0A1H3KV48"/>
<dbReference type="OrthoDB" id="202962at2157"/>
<protein>
    <submittedName>
        <fullName evidence="3">Sugar-specific transcriptional regulator TrmB</fullName>
    </submittedName>
</protein>
<feature type="domain" description="DUF7436" evidence="2">
    <location>
        <begin position="110"/>
        <end position="265"/>
    </location>
</feature>
<keyword evidence="4" id="KW-1185">Reference proteome</keyword>
<sequence length="269" mass="29719">MASLRDLGLSEYEARAYRALLGTGPTTAKELSRTSDVPMGRIYDVLNGLEDHDLIRSRTENRPKKYVAVDPDAALDRLLATKRREFDERMAQYESVVDTLSAELEAEDGVEDRFWTAAVGTEETIDLLLQRIAAATDRIVIVADTPAAGLDLGAVGERVMDAIVEALGRGVETRVLLSPEIVDRLPGRVRRRYADRLADREAFTARTVEGIEGAFNLFDGVEVCLEVPNPLAAAEPFAMIDLTDPEFAADVRERFEPRWAEATPLELSA</sequence>
<dbReference type="InterPro" id="IPR036388">
    <property type="entry name" value="WH-like_DNA-bd_sf"/>
</dbReference>
<dbReference type="InterPro" id="IPR002831">
    <property type="entry name" value="Tscrpt_reg_TrmB_N"/>
</dbReference>
<dbReference type="GeneID" id="43840108"/>
<feature type="domain" description="Transcription regulator TrmB N-terminal" evidence="1">
    <location>
        <begin position="4"/>
        <end position="71"/>
    </location>
</feature>